<evidence type="ECO:0000313" key="5">
    <source>
        <dbReference type="Proteomes" id="UP001138802"/>
    </source>
</evidence>
<dbReference type="GO" id="GO:0042602">
    <property type="term" value="F:riboflavin reductase (NADPH) activity"/>
    <property type="evidence" value="ECO:0007669"/>
    <property type="project" value="TreeGrafter"/>
</dbReference>
<keyword evidence="5" id="KW-1185">Reference proteome</keyword>
<reference evidence="4 5" key="1">
    <citation type="journal article" date="2020" name="Microorganisms">
        <title>Osmotic Adaptation and Compatible Solute Biosynthesis of Phototrophic Bacteria as Revealed from Genome Analyses.</title>
        <authorList>
            <person name="Imhoff J.F."/>
            <person name="Rahn T."/>
            <person name="Kunzel S."/>
            <person name="Keller A."/>
            <person name="Neulinger S.C."/>
        </authorList>
    </citation>
    <scope>NUCLEOTIDE SEQUENCE [LARGE SCALE GENOMIC DNA]</scope>
    <source>
        <strain evidence="4 5">DSM 21303</strain>
    </source>
</reference>
<dbReference type="Proteomes" id="UP001138802">
    <property type="component" value="Unassembled WGS sequence"/>
</dbReference>
<keyword evidence="2" id="KW-0560">Oxidoreductase</keyword>
<dbReference type="InterPro" id="IPR050268">
    <property type="entry name" value="NADH-dep_flavin_reductase"/>
</dbReference>
<comment type="similarity">
    <text evidence="1">Belongs to the non-flavoprotein flavin reductase family.</text>
</comment>
<evidence type="ECO:0000313" key="4">
    <source>
        <dbReference type="EMBL" id="MBK1643930.1"/>
    </source>
</evidence>
<comment type="caution">
    <text evidence="4">The sequence shown here is derived from an EMBL/GenBank/DDBJ whole genome shotgun (WGS) entry which is preliminary data.</text>
</comment>
<gene>
    <name evidence="4" type="ORF">CKO25_04510</name>
</gene>
<evidence type="ECO:0000259" key="3">
    <source>
        <dbReference type="SMART" id="SM00903"/>
    </source>
</evidence>
<evidence type="ECO:0000256" key="1">
    <source>
        <dbReference type="ARBA" id="ARBA00008898"/>
    </source>
</evidence>
<feature type="domain" description="Flavin reductase like" evidence="3">
    <location>
        <begin position="27"/>
        <end position="167"/>
    </location>
</feature>
<protein>
    <submittedName>
        <fullName evidence="4">Flavin reductase</fullName>
    </submittedName>
</protein>
<dbReference type="AlphaFoldDB" id="A0A9X0WG84"/>
<evidence type="ECO:0000256" key="2">
    <source>
        <dbReference type="ARBA" id="ARBA00023002"/>
    </source>
</evidence>
<dbReference type="EMBL" id="NRSD01000003">
    <property type="protein sequence ID" value="MBK1643930.1"/>
    <property type="molecule type" value="Genomic_DNA"/>
</dbReference>
<dbReference type="SUPFAM" id="SSF50475">
    <property type="entry name" value="FMN-binding split barrel"/>
    <property type="match status" value="1"/>
</dbReference>
<dbReference type="PANTHER" id="PTHR30466">
    <property type="entry name" value="FLAVIN REDUCTASE"/>
    <property type="match status" value="1"/>
</dbReference>
<dbReference type="RefSeq" id="WP_200386737.1">
    <property type="nucleotide sequence ID" value="NZ_NRSD01000003.1"/>
</dbReference>
<dbReference type="Pfam" id="PF01613">
    <property type="entry name" value="Flavin_Reduct"/>
    <property type="match status" value="1"/>
</dbReference>
<proteinExistence type="inferred from homology"/>
<accession>A0A9X0WG84</accession>
<dbReference type="GO" id="GO:0010181">
    <property type="term" value="F:FMN binding"/>
    <property type="evidence" value="ECO:0007669"/>
    <property type="project" value="InterPro"/>
</dbReference>
<dbReference type="PANTHER" id="PTHR30466:SF11">
    <property type="entry name" value="FLAVIN-DEPENDENT MONOOXYGENASE, REDUCTASE SUBUNIT HSAB"/>
    <property type="match status" value="1"/>
</dbReference>
<organism evidence="4 5">
    <name type="scientific">Thiocapsa imhoffii</name>
    <dbReference type="NCBI Taxonomy" id="382777"/>
    <lineage>
        <taxon>Bacteria</taxon>
        <taxon>Pseudomonadati</taxon>
        <taxon>Pseudomonadota</taxon>
        <taxon>Gammaproteobacteria</taxon>
        <taxon>Chromatiales</taxon>
        <taxon>Chromatiaceae</taxon>
        <taxon>Thiocapsa</taxon>
    </lineage>
</organism>
<dbReference type="InterPro" id="IPR002563">
    <property type="entry name" value="Flavin_Rdtase-like_dom"/>
</dbReference>
<name>A0A9X0WG84_9GAMM</name>
<dbReference type="SMART" id="SM00903">
    <property type="entry name" value="Flavin_Reduct"/>
    <property type="match status" value="1"/>
</dbReference>
<dbReference type="Gene3D" id="2.30.110.10">
    <property type="entry name" value="Electron Transport, Fmn-binding Protein, Chain A"/>
    <property type="match status" value="1"/>
</dbReference>
<sequence>MTTQPPGLGSGQEQLPAATESVVNAIFHRYDPPLWLVTACADGRRGGFIATSVTRVSIVPELPRILLAVAKHHFTWDLIERSDRFALHLLPCDAVDLVHRFGLASGHAGDKFADLPHDTTPAGMPLIKAASSWLDCAIESRMDIGDRTTYLAAVTGGGQLRDGPVMTVAELLSALSHSDHAKLKRLYAHDQTIDREAILAWRNQRGISSHAV</sequence>
<dbReference type="InterPro" id="IPR012349">
    <property type="entry name" value="Split_barrel_FMN-bd"/>
</dbReference>